<dbReference type="Proteomes" id="UP000242310">
    <property type="component" value="Unassembled WGS sequence"/>
</dbReference>
<sequence length="306" mass="36533">MKSWIQHGWLQPFLPDHLKPVDDHIFTDRHGTRLIEDVEHALEQAVEHASTKPTGRQYYTFKRNRQTMRFKLKVNKKRMKLTAYETQHAEAAVTKRIVIDYTRKYYEPKNQSKRLKEASIHYIKNGRTYARSIQHSERFTTVFLLIEQLDEMLLGTLSPETRKAGTPTQTPAAETEQPLKRSHELDEKLYACERIVKTYNERIPAPVSERLRRFLKAASDLSPLYEQLDVEERYNLRRMLDKDIPELLSTFNELTEQTQQEETENLYAALVQMELTVQRMQERMKTDYAERWEQLMKLNELRYRKP</sequence>
<proteinExistence type="predicted"/>
<evidence type="ECO:0000313" key="3">
    <source>
        <dbReference type="Proteomes" id="UP000242310"/>
    </source>
</evidence>
<gene>
    <name evidence="2" type="ORF">B0H94_103176</name>
</gene>
<dbReference type="OrthoDB" id="2921822at2"/>
<dbReference type="EMBL" id="PYAV01000003">
    <property type="protein sequence ID" value="PSL50564.1"/>
    <property type="molecule type" value="Genomic_DNA"/>
</dbReference>
<evidence type="ECO:0000256" key="1">
    <source>
        <dbReference type="SAM" id="MobiDB-lite"/>
    </source>
</evidence>
<protein>
    <submittedName>
        <fullName evidence="2">Uncharacterized protein</fullName>
    </submittedName>
</protein>
<name>A0A2P8HWK5_9BACI</name>
<organism evidence="2 3">
    <name type="scientific">Salsuginibacillus halophilus</name>
    <dbReference type="NCBI Taxonomy" id="517424"/>
    <lineage>
        <taxon>Bacteria</taxon>
        <taxon>Bacillati</taxon>
        <taxon>Bacillota</taxon>
        <taxon>Bacilli</taxon>
        <taxon>Bacillales</taxon>
        <taxon>Bacillaceae</taxon>
        <taxon>Salsuginibacillus</taxon>
    </lineage>
</organism>
<accession>A0A2P8HWK5</accession>
<dbReference type="RefSeq" id="WP_106587886.1">
    <property type="nucleotide sequence ID" value="NZ_PYAV01000003.1"/>
</dbReference>
<reference evidence="2 3" key="1">
    <citation type="submission" date="2018-03" db="EMBL/GenBank/DDBJ databases">
        <title>Genomic Encyclopedia of Type Strains, Phase III (KMG-III): the genomes of soil and plant-associated and newly described type strains.</title>
        <authorList>
            <person name="Whitman W."/>
        </authorList>
    </citation>
    <scope>NUCLEOTIDE SEQUENCE [LARGE SCALE GENOMIC DNA]</scope>
    <source>
        <strain evidence="2 3">CGMCC 1.07653</strain>
    </source>
</reference>
<dbReference type="AlphaFoldDB" id="A0A2P8HWK5"/>
<comment type="caution">
    <text evidence="2">The sequence shown here is derived from an EMBL/GenBank/DDBJ whole genome shotgun (WGS) entry which is preliminary data.</text>
</comment>
<keyword evidence="3" id="KW-1185">Reference proteome</keyword>
<feature type="region of interest" description="Disordered" evidence="1">
    <location>
        <begin position="159"/>
        <end position="181"/>
    </location>
</feature>
<evidence type="ECO:0000313" key="2">
    <source>
        <dbReference type="EMBL" id="PSL50564.1"/>
    </source>
</evidence>